<gene>
    <name evidence="1" type="ORF">RCL2_002350900</name>
</gene>
<dbReference type="Proteomes" id="UP000615446">
    <property type="component" value="Unassembled WGS sequence"/>
</dbReference>
<proteinExistence type="predicted"/>
<evidence type="ECO:0000313" key="1">
    <source>
        <dbReference type="EMBL" id="GES96906.1"/>
    </source>
</evidence>
<reference evidence="1" key="1">
    <citation type="submission" date="2019-10" db="EMBL/GenBank/DDBJ databases">
        <title>Conservation and host-specific expression of non-tandemly repeated heterogenous ribosome RNA gene in arbuscular mycorrhizal fungi.</title>
        <authorList>
            <person name="Maeda T."/>
            <person name="Kobayashi Y."/>
            <person name="Nakagawa T."/>
            <person name="Ezawa T."/>
            <person name="Yamaguchi K."/>
            <person name="Bino T."/>
            <person name="Nishimoto Y."/>
            <person name="Shigenobu S."/>
            <person name="Kawaguchi M."/>
        </authorList>
    </citation>
    <scope>NUCLEOTIDE SEQUENCE</scope>
    <source>
        <strain evidence="1">HR1</strain>
    </source>
</reference>
<dbReference type="Gene3D" id="3.30.420.10">
    <property type="entry name" value="Ribonuclease H-like superfamily/Ribonuclease H"/>
    <property type="match status" value="1"/>
</dbReference>
<dbReference type="SUPFAM" id="SSF53098">
    <property type="entry name" value="Ribonuclease H-like"/>
    <property type="match status" value="1"/>
</dbReference>
<dbReference type="InterPro" id="IPR012337">
    <property type="entry name" value="RNaseH-like_sf"/>
</dbReference>
<evidence type="ECO:0008006" key="3">
    <source>
        <dbReference type="Google" id="ProtNLM"/>
    </source>
</evidence>
<evidence type="ECO:0000313" key="2">
    <source>
        <dbReference type="Proteomes" id="UP000615446"/>
    </source>
</evidence>
<dbReference type="OrthoDB" id="407198at2759"/>
<dbReference type="InterPro" id="IPR036397">
    <property type="entry name" value="RNaseH_sf"/>
</dbReference>
<name>A0A8H3QYP7_9GLOM</name>
<dbReference type="EMBL" id="BLAL01000252">
    <property type="protein sequence ID" value="GES96906.1"/>
    <property type="molecule type" value="Genomic_DNA"/>
</dbReference>
<protein>
    <recommendedName>
        <fullName evidence="3">RNase H type-1 domain-containing protein</fullName>
    </recommendedName>
</protein>
<accession>A0A8H3QYP7</accession>
<dbReference type="AlphaFoldDB" id="A0A8H3QYP7"/>
<comment type="caution">
    <text evidence="1">The sequence shown here is derived from an EMBL/GenBank/DDBJ whole genome shotgun (WGS) entry which is preliminary data.</text>
</comment>
<sequence>MQAPPILGKIKKAKHYPRHGSPACYTQIVTGSFSYINSDKQCILMTFTGQAIFILRNKLKILPASFVTNNEYTVRKVWERILENVILNDSGHLTNYTSEAIFHMANDDPTSNRTSISSSADASYTRDSHDLIQAYSVLDHNCSTSSQLEIYTDGSLNTNTFDNTMFHYAADYINEKRLQLKWVKVKGHDGILSNEKADKLARTGINSCNIYDSSVNYLNHDIRFFPLFEDIPIEHNFRKFVIGILSIYKASEWSLLSHQKDLCHTCNDDVDWQITWLILSQFKGF</sequence>
<dbReference type="GO" id="GO:0003676">
    <property type="term" value="F:nucleic acid binding"/>
    <property type="evidence" value="ECO:0007669"/>
    <property type="project" value="InterPro"/>
</dbReference>
<organism evidence="1 2">
    <name type="scientific">Rhizophagus clarus</name>
    <dbReference type="NCBI Taxonomy" id="94130"/>
    <lineage>
        <taxon>Eukaryota</taxon>
        <taxon>Fungi</taxon>
        <taxon>Fungi incertae sedis</taxon>
        <taxon>Mucoromycota</taxon>
        <taxon>Glomeromycotina</taxon>
        <taxon>Glomeromycetes</taxon>
        <taxon>Glomerales</taxon>
        <taxon>Glomeraceae</taxon>
        <taxon>Rhizophagus</taxon>
    </lineage>
</organism>